<evidence type="ECO:0000256" key="1">
    <source>
        <dbReference type="ARBA" id="ARBA00004604"/>
    </source>
</evidence>
<feature type="region of interest" description="Disordered" evidence="6">
    <location>
        <begin position="1"/>
        <end position="123"/>
    </location>
</feature>
<evidence type="ECO:0000313" key="13">
    <source>
        <dbReference type="EMBL" id="PSK53910.1"/>
    </source>
</evidence>
<dbReference type="OrthoDB" id="10251401at2759"/>
<dbReference type="InterPro" id="IPR035371">
    <property type="entry name" value="Nrap_D6"/>
</dbReference>
<dbReference type="GO" id="GO:0003723">
    <property type="term" value="F:RNA binding"/>
    <property type="evidence" value="ECO:0007669"/>
    <property type="project" value="UniProtKB-KW"/>
</dbReference>
<proteinExistence type="inferred from homology"/>
<feature type="domain" description="Nrap protein" evidence="7">
    <location>
        <begin position="235"/>
        <end position="374"/>
    </location>
</feature>
<dbReference type="InterPro" id="IPR035367">
    <property type="entry name" value="Nrap_D2"/>
</dbReference>
<evidence type="ECO:0000259" key="11">
    <source>
        <dbReference type="Pfam" id="PF17406"/>
    </source>
</evidence>
<evidence type="ECO:0000256" key="4">
    <source>
        <dbReference type="ARBA" id="ARBA00023242"/>
    </source>
</evidence>
<keyword evidence="5" id="KW-0687">Ribonucleoprotein</keyword>
<dbReference type="PANTHER" id="PTHR17972:SF0">
    <property type="entry name" value="NUCLEOLAR PROTEIN 6"/>
    <property type="match status" value="1"/>
</dbReference>
<feature type="compositionally biased region" description="Basic residues" evidence="6">
    <location>
        <begin position="1"/>
        <end position="10"/>
    </location>
</feature>
<evidence type="ECO:0000256" key="5">
    <source>
        <dbReference type="RuleBase" id="RU364032"/>
    </source>
</evidence>
<evidence type="ECO:0000259" key="9">
    <source>
        <dbReference type="Pfam" id="PF17404"/>
    </source>
</evidence>
<feature type="domain" description="Nrap protein" evidence="8">
    <location>
        <begin position="379"/>
        <end position="513"/>
    </location>
</feature>
<comment type="similarity">
    <text evidence="2 5">Belongs to the NRAP family.</text>
</comment>
<dbReference type="Pfam" id="PF17406">
    <property type="entry name" value="Nrap_D5"/>
    <property type="match status" value="1"/>
</dbReference>
<feature type="domain" description="Nrap protein" evidence="11">
    <location>
        <begin position="869"/>
        <end position="1018"/>
    </location>
</feature>
<evidence type="ECO:0000259" key="12">
    <source>
        <dbReference type="Pfam" id="PF17407"/>
    </source>
</evidence>
<dbReference type="AlphaFoldDB" id="A0A2P8A0C4"/>
<dbReference type="EMBL" id="NHZQ01000087">
    <property type="protein sequence ID" value="PSK53910.1"/>
    <property type="molecule type" value="Genomic_DNA"/>
</dbReference>
<comment type="subcellular location">
    <subcellularLocation>
        <location evidence="1 5">Nucleus</location>
        <location evidence="1 5">Nucleolus</location>
    </subcellularLocation>
</comment>
<sequence>MGPAMKRRKVDHVSDEDDDASSFASFGTTEPNAIGLDDLDNTSDSRDGSASDDSDNDGIEVDAGDDSDEHVDMEELDGADSFNDGDDASEAEDATEVSAPPAKHVPEPKTKKAANGRVPASALTGGNVKANLFQMQVEDLLSHSRPFRNSRAEATEKALHDLKSIMDKLSPRSPTPIVAAERDLIKKSRVAIPFPDPRPPQDAQYKLEFQKPASVNVVGSYASNLYLRSNKFLEVDMMVQIPDALFQPKDYQDFRYFYRRSYYLACLAAGIRDASQSKYVVEFCNHQGNPLRPILTIKPADASSGSASKWQINILPCISLKVFADEKLVPSKSLVRDSSKDAESQGAATSFYNSSIQADRQMTNYLKLIHSASSSSDDFKDAALLLRIWLRQRGFSSAVQGGGFGNFEVTALLAALIVTGSVSARYSTYQLFKAALQFLASKDALKSSVMVGQSAIKPEHLADSVVLLDGQRNHNLAYKATIWSYKTLRAEARNTIAMLGDNSSEQFEPTFVLKEDLLHLKYDMSVELPNHFLSDQVKNDHEALQLHHKLYKTLARGLGDRVTQINLKSDSPTSWELGSARPTWKAKGNTTVSLRLNPANAGRAVDHGPSAEQKQEAAEFRKFWGQRAELRRFKDGSILESVVWSVDDSDQVLITEIITCVVSRHFGDSTAAVLQPLGNDVSKLIPYSGGLAAFQPAIEAFKTLEGDIRSLEGLPLTIRQICPADEQTRYASIQLPSPTAPINVVLQFESSTRWPNSLTAIQRTKAAFLLFMSRLIRDANPELTCRVGLENSTTPVLNQSFLEIQYPRFTFHLRLHHDLELSFLQSQLKSPQLPPPQREATALALSSYKRTFLLHPSHTTYITKLRTTYPALSPTIRLLKHWFSSHLLTSHFPPALIELLALRPFLTPHPYPVPSSPQTGFLRSLAFLANWAWDTTPLLLPPSSSTDRDAFFQSARTRFTAWRKLDPALNRVVLFVAYAADPEGTGWSDTAQGGPGRVVAGRMTSLARAAMEEAGKREMVPKRLFASGMEDYDFVIRLGDVAGGKGKRAKGKKGGFKNLEIQGGEGGVGEDAVGWFLEEVKGCFGGAVVLFYGGRGSRAVGGLWNPVTEERAWKVGLGYSSVVGHEGLARINKEGILGEIARLGGELVEKIEVKKS</sequence>
<dbReference type="GO" id="GO:0032040">
    <property type="term" value="C:small-subunit processome"/>
    <property type="evidence" value="ECO:0007669"/>
    <property type="project" value="TreeGrafter"/>
</dbReference>
<feature type="domain" description="Nrap protein" evidence="12">
    <location>
        <begin position="1029"/>
        <end position="1151"/>
    </location>
</feature>
<dbReference type="Pfam" id="PF17404">
    <property type="entry name" value="Nrap_D3"/>
    <property type="match status" value="1"/>
</dbReference>
<comment type="caution">
    <text evidence="13">The sequence shown here is derived from an EMBL/GenBank/DDBJ whole genome shotgun (WGS) entry which is preliminary data.</text>
</comment>
<name>A0A2P8A0C4_9PEZI</name>
<evidence type="ECO:0000313" key="14">
    <source>
        <dbReference type="Proteomes" id="UP000243723"/>
    </source>
</evidence>
<dbReference type="STRING" id="40998.A0A2P8A0C4"/>
<evidence type="ECO:0000256" key="6">
    <source>
        <dbReference type="SAM" id="MobiDB-lite"/>
    </source>
</evidence>
<keyword evidence="3 5" id="KW-0694">RNA-binding</keyword>
<dbReference type="Gene3D" id="1.10.1410.10">
    <property type="match status" value="1"/>
</dbReference>
<evidence type="ECO:0000259" key="10">
    <source>
        <dbReference type="Pfam" id="PF17405"/>
    </source>
</evidence>
<dbReference type="Gene3D" id="3.30.70.3030">
    <property type="match status" value="1"/>
</dbReference>
<protein>
    <recommendedName>
        <fullName evidence="5">U3 small nucleolar RNA-associated protein 22</fullName>
    </recommendedName>
</protein>
<reference evidence="13 14" key="1">
    <citation type="submission" date="2017-05" db="EMBL/GenBank/DDBJ databases">
        <title>Draft genome sequence of Elsinoe australis.</title>
        <authorList>
            <person name="Cheng Q."/>
        </authorList>
    </citation>
    <scope>NUCLEOTIDE SEQUENCE [LARGE SCALE GENOMIC DNA]</scope>
    <source>
        <strain evidence="13 14">NL1</strain>
    </source>
</reference>
<dbReference type="InterPro" id="IPR005554">
    <property type="entry name" value="NOL6/Upt22"/>
</dbReference>
<dbReference type="Pfam" id="PF17405">
    <property type="entry name" value="Nrap_D4"/>
    <property type="match status" value="1"/>
</dbReference>
<feature type="compositionally biased region" description="Acidic residues" evidence="6">
    <location>
        <begin position="50"/>
        <end position="95"/>
    </location>
</feature>
<organism evidence="13 14">
    <name type="scientific">Elsinoe australis</name>
    <dbReference type="NCBI Taxonomy" id="40998"/>
    <lineage>
        <taxon>Eukaryota</taxon>
        <taxon>Fungi</taxon>
        <taxon>Dikarya</taxon>
        <taxon>Ascomycota</taxon>
        <taxon>Pezizomycotina</taxon>
        <taxon>Dothideomycetes</taxon>
        <taxon>Dothideomycetidae</taxon>
        <taxon>Myriangiales</taxon>
        <taxon>Elsinoaceae</taxon>
        <taxon>Elsinoe</taxon>
    </lineage>
</organism>
<evidence type="ECO:0000256" key="2">
    <source>
        <dbReference type="ARBA" id="ARBA00006674"/>
    </source>
</evidence>
<keyword evidence="5" id="KW-0698">rRNA processing</keyword>
<dbReference type="Proteomes" id="UP000243723">
    <property type="component" value="Unassembled WGS sequence"/>
</dbReference>
<keyword evidence="5" id="KW-0690">Ribosome biogenesis</keyword>
<gene>
    <name evidence="13" type="ORF">B9Z65_7716</name>
</gene>
<dbReference type="PANTHER" id="PTHR17972">
    <property type="entry name" value="NUCLEOLAR RNA-ASSOCIATED PROTEIN"/>
    <property type="match status" value="1"/>
</dbReference>
<accession>A0A2P8A0C4</accession>
<keyword evidence="14" id="KW-1185">Reference proteome</keyword>
<evidence type="ECO:0000256" key="3">
    <source>
        <dbReference type="ARBA" id="ARBA00022884"/>
    </source>
</evidence>
<dbReference type="InterPro" id="IPR035368">
    <property type="entry name" value="Nrap_D3"/>
</dbReference>
<dbReference type="InterPro" id="IPR035370">
    <property type="entry name" value="Nrap_D5"/>
</dbReference>
<dbReference type="Pfam" id="PF03813">
    <property type="entry name" value="Nrap"/>
    <property type="match status" value="1"/>
</dbReference>
<feature type="domain" description="Nrap protein" evidence="9">
    <location>
        <begin position="520"/>
        <end position="666"/>
    </location>
</feature>
<feature type="domain" description="Nrap protein" evidence="10">
    <location>
        <begin position="689"/>
        <end position="866"/>
    </location>
</feature>
<dbReference type="GO" id="GO:0034456">
    <property type="term" value="C:UTP-C complex"/>
    <property type="evidence" value="ECO:0007669"/>
    <property type="project" value="TreeGrafter"/>
</dbReference>
<evidence type="ECO:0000259" key="7">
    <source>
        <dbReference type="Pfam" id="PF03813"/>
    </source>
</evidence>
<keyword evidence="4 5" id="KW-0539">Nucleus</keyword>
<dbReference type="GO" id="GO:0006364">
    <property type="term" value="P:rRNA processing"/>
    <property type="evidence" value="ECO:0007669"/>
    <property type="project" value="UniProtKB-KW"/>
</dbReference>
<dbReference type="InterPro" id="IPR035369">
    <property type="entry name" value="Nrap_D4"/>
</dbReference>
<dbReference type="Pfam" id="PF17403">
    <property type="entry name" value="Nrap_D2"/>
    <property type="match status" value="1"/>
</dbReference>
<evidence type="ECO:0000259" key="8">
    <source>
        <dbReference type="Pfam" id="PF17403"/>
    </source>
</evidence>
<dbReference type="GO" id="GO:0006409">
    <property type="term" value="P:tRNA export from nucleus"/>
    <property type="evidence" value="ECO:0007669"/>
    <property type="project" value="TreeGrafter"/>
</dbReference>
<dbReference type="GO" id="GO:0032545">
    <property type="term" value="C:CURI complex"/>
    <property type="evidence" value="ECO:0007669"/>
    <property type="project" value="TreeGrafter"/>
</dbReference>
<dbReference type="Pfam" id="PF17407">
    <property type="entry name" value="Nrap_D6"/>
    <property type="match status" value="1"/>
</dbReference>
<dbReference type="InterPro" id="IPR035082">
    <property type="entry name" value="Nrap_D1"/>
</dbReference>